<dbReference type="Proteomes" id="UP001642483">
    <property type="component" value="Unassembled WGS sequence"/>
</dbReference>
<feature type="transmembrane region" description="Helical" evidence="5">
    <location>
        <begin position="183"/>
        <end position="202"/>
    </location>
</feature>
<organism evidence="7 8">
    <name type="scientific">Clavelina lepadiformis</name>
    <name type="common">Light-bulb sea squirt</name>
    <name type="synonym">Ascidia lepadiformis</name>
    <dbReference type="NCBI Taxonomy" id="159417"/>
    <lineage>
        <taxon>Eukaryota</taxon>
        <taxon>Metazoa</taxon>
        <taxon>Chordata</taxon>
        <taxon>Tunicata</taxon>
        <taxon>Ascidiacea</taxon>
        <taxon>Aplousobranchia</taxon>
        <taxon>Clavelinidae</taxon>
        <taxon>Clavelina</taxon>
    </lineage>
</organism>
<dbReference type="InterPro" id="IPR005829">
    <property type="entry name" value="Sugar_transporter_CS"/>
</dbReference>
<feature type="transmembrane region" description="Helical" evidence="5">
    <location>
        <begin position="21"/>
        <end position="39"/>
    </location>
</feature>
<comment type="subcellular location">
    <subcellularLocation>
        <location evidence="1">Membrane</location>
        <topology evidence="1">Multi-pass membrane protein</topology>
    </subcellularLocation>
</comment>
<evidence type="ECO:0000256" key="1">
    <source>
        <dbReference type="ARBA" id="ARBA00004141"/>
    </source>
</evidence>
<feature type="transmembrane region" description="Helical" evidence="5">
    <location>
        <begin position="156"/>
        <end position="176"/>
    </location>
</feature>
<proteinExistence type="predicted"/>
<evidence type="ECO:0000259" key="6">
    <source>
        <dbReference type="PROSITE" id="PS50850"/>
    </source>
</evidence>
<feature type="transmembrane region" description="Helical" evidence="5">
    <location>
        <begin position="208"/>
        <end position="229"/>
    </location>
</feature>
<feature type="domain" description="Major facilitator superfamily (MFS) profile" evidence="6">
    <location>
        <begin position="108"/>
        <end position="366"/>
    </location>
</feature>
<evidence type="ECO:0000256" key="4">
    <source>
        <dbReference type="ARBA" id="ARBA00023136"/>
    </source>
</evidence>
<dbReference type="PROSITE" id="PS50850">
    <property type="entry name" value="MFS"/>
    <property type="match status" value="1"/>
</dbReference>
<comment type="caution">
    <text evidence="7">The sequence shown here is derived from an EMBL/GenBank/DDBJ whole genome shotgun (WGS) entry which is preliminary data.</text>
</comment>
<dbReference type="PANTHER" id="PTHR24064">
    <property type="entry name" value="SOLUTE CARRIER FAMILY 22 MEMBER"/>
    <property type="match status" value="1"/>
</dbReference>
<accession>A0ABP0GLU9</accession>
<dbReference type="InterPro" id="IPR036259">
    <property type="entry name" value="MFS_trans_sf"/>
</dbReference>
<keyword evidence="2 5" id="KW-0812">Transmembrane</keyword>
<feature type="transmembrane region" description="Helical" evidence="5">
    <location>
        <begin position="269"/>
        <end position="288"/>
    </location>
</feature>
<keyword evidence="3 5" id="KW-1133">Transmembrane helix</keyword>
<dbReference type="Gene3D" id="1.20.1250.20">
    <property type="entry name" value="MFS general substrate transporter like domains"/>
    <property type="match status" value="1"/>
</dbReference>
<keyword evidence="4 5" id="KW-0472">Membrane</keyword>
<dbReference type="InterPro" id="IPR005828">
    <property type="entry name" value="MFS_sugar_transport-like"/>
</dbReference>
<sequence length="366" mass="41525">MSLTDLLKAYKEGKFGCYEKRLFLLLFLATVSNVFPALLTLVSQYTPTHYCAEVAEQIQNATERLLETGSTIPGNWEELALNYTVPWEKDDLGNYHRSSCERYNVSSIPLDLANTGTSMADNRSIISCDSIFFEGNATSMTTEFQLVCDNDWKKPLYTAVYMVGNFIGGFTGGIVSDRFGRRFTFLSFTALQFAVAFFLGFVSSEIAYAILMFCGGFGGLINYMAATIIGYEFVAPQFRFVMYFAIGSAFAVGYMLLAPIMFIFQDWRWYMRFTGLVGLLYIPYYWLIDETPLWLLAKGRNEEAKKVLKKVAKMNGKDDSYVTEELENLIKNRIASTSGGGSFRTFVKVFKSHVLVYRIFAICFSW</sequence>
<evidence type="ECO:0000313" key="7">
    <source>
        <dbReference type="EMBL" id="CAK8692723.1"/>
    </source>
</evidence>
<gene>
    <name evidence="7" type="ORF">CVLEPA_LOCUS25968</name>
</gene>
<protein>
    <recommendedName>
        <fullName evidence="6">Major facilitator superfamily (MFS) profile domain-containing protein</fullName>
    </recommendedName>
</protein>
<evidence type="ECO:0000313" key="8">
    <source>
        <dbReference type="Proteomes" id="UP001642483"/>
    </source>
</evidence>
<evidence type="ECO:0000256" key="5">
    <source>
        <dbReference type="SAM" id="Phobius"/>
    </source>
</evidence>
<reference evidence="7 8" key="1">
    <citation type="submission" date="2024-02" db="EMBL/GenBank/DDBJ databases">
        <authorList>
            <person name="Daric V."/>
            <person name="Darras S."/>
        </authorList>
    </citation>
    <scope>NUCLEOTIDE SEQUENCE [LARGE SCALE GENOMIC DNA]</scope>
</reference>
<evidence type="ECO:0000256" key="2">
    <source>
        <dbReference type="ARBA" id="ARBA00022692"/>
    </source>
</evidence>
<name>A0ABP0GLU9_CLALP</name>
<feature type="transmembrane region" description="Helical" evidence="5">
    <location>
        <begin position="241"/>
        <end position="263"/>
    </location>
</feature>
<dbReference type="SUPFAM" id="SSF103473">
    <property type="entry name" value="MFS general substrate transporter"/>
    <property type="match status" value="1"/>
</dbReference>
<evidence type="ECO:0000256" key="3">
    <source>
        <dbReference type="ARBA" id="ARBA00022989"/>
    </source>
</evidence>
<keyword evidence="8" id="KW-1185">Reference proteome</keyword>
<dbReference type="InterPro" id="IPR020846">
    <property type="entry name" value="MFS_dom"/>
</dbReference>
<dbReference type="EMBL" id="CAWYQH010000130">
    <property type="protein sequence ID" value="CAK8692723.1"/>
    <property type="molecule type" value="Genomic_DNA"/>
</dbReference>
<dbReference type="PROSITE" id="PS00216">
    <property type="entry name" value="SUGAR_TRANSPORT_1"/>
    <property type="match status" value="1"/>
</dbReference>
<dbReference type="Pfam" id="PF00083">
    <property type="entry name" value="Sugar_tr"/>
    <property type="match status" value="1"/>
</dbReference>